<dbReference type="AlphaFoldDB" id="A0A382INS0"/>
<sequence length="74" mass="8108">MRDYFIRRLLLIPPTLLGISIMVFAITRLAPGGPLEQAMMQMQQVSEEGGGGKGTGTEQPLDAGQLEQMKRLYG</sequence>
<evidence type="ECO:0000256" key="2">
    <source>
        <dbReference type="SAM" id="Phobius"/>
    </source>
</evidence>
<feature type="transmembrane region" description="Helical" evidence="2">
    <location>
        <begin position="9"/>
        <end position="30"/>
    </location>
</feature>
<feature type="region of interest" description="Disordered" evidence="1">
    <location>
        <begin position="43"/>
        <end position="74"/>
    </location>
</feature>
<feature type="non-terminal residue" evidence="3">
    <location>
        <position position="74"/>
    </location>
</feature>
<reference evidence="3" key="1">
    <citation type="submission" date="2018-05" db="EMBL/GenBank/DDBJ databases">
        <authorList>
            <person name="Lanie J.A."/>
            <person name="Ng W.-L."/>
            <person name="Kazmierczak K.M."/>
            <person name="Andrzejewski T.M."/>
            <person name="Davidsen T.M."/>
            <person name="Wayne K.J."/>
            <person name="Tettelin H."/>
            <person name="Glass J.I."/>
            <person name="Rusch D."/>
            <person name="Podicherti R."/>
            <person name="Tsui H.-C.T."/>
            <person name="Winkler M.E."/>
        </authorList>
    </citation>
    <scope>NUCLEOTIDE SEQUENCE</scope>
</reference>
<keyword evidence="2" id="KW-0472">Membrane</keyword>
<organism evidence="3">
    <name type="scientific">marine metagenome</name>
    <dbReference type="NCBI Taxonomy" id="408172"/>
    <lineage>
        <taxon>unclassified sequences</taxon>
        <taxon>metagenomes</taxon>
        <taxon>ecological metagenomes</taxon>
    </lineage>
</organism>
<protein>
    <submittedName>
        <fullName evidence="3">Uncharacterized protein</fullName>
    </submittedName>
</protein>
<proteinExistence type="predicted"/>
<dbReference type="EMBL" id="UINC01068646">
    <property type="protein sequence ID" value="SVC01424.1"/>
    <property type="molecule type" value="Genomic_DNA"/>
</dbReference>
<accession>A0A382INS0</accession>
<evidence type="ECO:0000256" key="1">
    <source>
        <dbReference type="SAM" id="MobiDB-lite"/>
    </source>
</evidence>
<keyword evidence="2" id="KW-1133">Transmembrane helix</keyword>
<name>A0A382INS0_9ZZZZ</name>
<keyword evidence="2" id="KW-0812">Transmembrane</keyword>
<gene>
    <name evidence="3" type="ORF">METZ01_LOCUS254278</name>
</gene>
<evidence type="ECO:0000313" key="3">
    <source>
        <dbReference type="EMBL" id="SVC01424.1"/>
    </source>
</evidence>